<gene>
    <name evidence="1" type="ORF">EVAR_64001_1</name>
</gene>
<comment type="caution">
    <text evidence="1">The sequence shown here is derived from an EMBL/GenBank/DDBJ whole genome shotgun (WGS) entry which is preliminary data.</text>
</comment>
<evidence type="ECO:0000313" key="1">
    <source>
        <dbReference type="EMBL" id="GBP81434.1"/>
    </source>
</evidence>
<evidence type="ECO:0000313" key="2">
    <source>
        <dbReference type="Proteomes" id="UP000299102"/>
    </source>
</evidence>
<reference evidence="1 2" key="1">
    <citation type="journal article" date="2019" name="Commun. Biol.">
        <title>The bagworm genome reveals a unique fibroin gene that provides high tensile strength.</title>
        <authorList>
            <person name="Kono N."/>
            <person name="Nakamura H."/>
            <person name="Ohtoshi R."/>
            <person name="Tomita M."/>
            <person name="Numata K."/>
            <person name="Arakawa K."/>
        </authorList>
    </citation>
    <scope>NUCLEOTIDE SEQUENCE [LARGE SCALE GENOMIC DNA]</scope>
</reference>
<protein>
    <submittedName>
        <fullName evidence="1">Uncharacterized protein</fullName>
    </submittedName>
</protein>
<dbReference type="OrthoDB" id="10017160at2759"/>
<keyword evidence="2" id="KW-1185">Reference proteome</keyword>
<organism evidence="1 2">
    <name type="scientific">Eumeta variegata</name>
    <name type="common">Bagworm moth</name>
    <name type="synonym">Eumeta japonica</name>
    <dbReference type="NCBI Taxonomy" id="151549"/>
    <lineage>
        <taxon>Eukaryota</taxon>
        <taxon>Metazoa</taxon>
        <taxon>Ecdysozoa</taxon>
        <taxon>Arthropoda</taxon>
        <taxon>Hexapoda</taxon>
        <taxon>Insecta</taxon>
        <taxon>Pterygota</taxon>
        <taxon>Neoptera</taxon>
        <taxon>Endopterygota</taxon>
        <taxon>Lepidoptera</taxon>
        <taxon>Glossata</taxon>
        <taxon>Ditrysia</taxon>
        <taxon>Tineoidea</taxon>
        <taxon>Psychidae</taxon>
        <taxon>Oiketicinae</taxon>
        <taxon>Eumeta</taxon>
    </lineage>
</organism>
<proteinExistence type="predicted"/>
<name>A0A4C1Z324_EUMVA</name>
<dbReference type="AlphaFoldDB" id="A0A4C1Z324"/>
<sequence>MYRYPNSNQDENALVTPLGLQVSIDTSIDTCNPRGRGSDLAPCDFYLFPEVKEIVRGKCFVDDEEAVASREKAVGTTAKVE</sequence>
<dbReference type="Proteomes" id="UP000299102">
    <property type="component" value="Unassembled WGS sequence"/>
</dbReference>
<accession>A0A4C1Z324</accession>
<dbReference type="EMBL" id="BGZK01001511">
    <property type="protein sequence ID" value="GBP81434.1"/>
    <property type="molecule type" value="Genomic_DNA"/>
</dbReference>